<accession>L9Y5H4</accession>
<dbReference type="AlphaFoldDB" id="L9Y5H4"/>
<feature type="compositionally biased region" description="Basic and acidic residues" evidence="1">
    <location>
        <begin position="133"/>
        <end position="145"/>
    </location>
</feature>
<feature type="region of interest" description="Disordered" evidence="1">
    <location>
        <begin position="123"/>
        <end position="160"/>
    </location>
</feature>
<evidence type="ECO:0000313" key="2">
    <source>
        <dbReference type="EMBL" id="ELY69320.1"/>
    </source>
</evidence>
<dbReference type="PATRIC" id="fig|1227496.3.peg.1042"/>
<feature type="region of interest" description="Disordered" evidence="1">
    <location>
        <begin position="32"/>
        <end position="53"/>
    </location>
</feature>
<gene>
    <name evidence="2" type="ORF">C489_05183</name>
</gene>
<feature type="region of interest" description="Disordered" evidence="1">
    <location>
        <begin position="165"/>
        <end position="184"/>
    </location>
</feature>
<proteinExistence type="predicted"/>
<keyword evidence="3" id="KW-1185">Reference proteome</keyword>
<evidence type="ECO:0000313" key="3">
    <source>
        <dbReference type="Proteomes" id="UP000011632"/>
    </source>
</evidence>
<protein>
    <submittedName>
        <fullName evidence="2">Uncharacterized protein</fullName>
    </submittedName>
</protein>
<organism evidence="2 3">
    <name type="scientific">Natrinema versiforme JCM 10478</name>
    <dbReference type="NCBI Taxonomy" id="1227496"/>
    <lineage>
        <taxon>Archaea</taxon>
        <taxon>Methanobacteriati</taxon>
        <taxon>Methanobacteriota</taxon>
        <taxon>Stenosarchaea group</taxon>
        <taxon>Halobacteria</taxon>
        <taxon>Halobacteriales</taxon>
        <taxon>Natrialbaceae</taxon>
        <taxon>Natrinema</taxon>
    </lineage>
</organism>
<sequence length="184" mass="21113">MQVNTKIDDELIAGLEREMDTESVQEWIREQIRQEVGPDLDDNPDTSYYPERNRDRRVYEALLQHGGHDVLANYVRLDDIKPEMAMESQISKDDIYGTLKRMERHNHVRLESGMYANDPVQVRARPPSADPDMWTRAKSRDRQMDPDILTTAAGESSAAQRKLLRDIEAADDENTSPTEAVADD</sequence>
<evidence type="ECO:0000256" key="1">
    <source>
        <dbReference type="SAM" id="MobiDB-lite"/>
    </source>
</evidence>
<dbReference type="Proteomes" id="UP000011632">
    <property type="component" value="Unassembled WGS sequence"/>
</dbReference>
<dbReference type="STRING" id="1227496.C489_05183"/>
<dbReference type="EMBL" id="AOID01000016">
    <property type="protein sequence ID" value="ELY69320.1"/>
    <property type="molecule type" value="Genomic_DNA"/>
</dbReference>
<name>L9Y5H4_9EURY</name>
<comment type="caution">
    <text evidence="2">The sequence shown here is derived from an EMBL/GenBank/DDBJ whole genome shotgun (WGS) entry which is preliminary data.</text>
</comment>
<reference evidence="2 3" key="1">
    <citation type="journal article" date="2014" name="PLoS Genet.">
        <title>Phylogenetically driven sequencing of extremely halophilic archaea reveals strategies for static and dynamic osmo-response.</title>
        <authorList>
            <person name="Becker E.A."/>
            <person name="Seitzer P.M."/>
            <person name="Tritt A."/>
            <person name="Larsen D."/>
            <person name="Krusor M."/>
            <person name="Yao A.I."/>
            <person name="Wu D."/>
            <person name="Madern D."/>
            <person name="Eisen J.A."/>
            <person name="Darling A.E."/>
            <person name="Facciotti M.T."/>
        </authorList>
    </citation>
    <scope>NUCLEOTIDE SEQUENCE [LARGE SCALE GENOMIC DNA]</scope>
    <source>
        <strain evidence="2 3">JCM 10478</strain>
    </source>
</reference>